<protein>
    <recommendedName>
        <fullName evidence="4">Antitoxin VapB36</fullName>
    </recommendedName>
</protein>
<evidence type="ECO:0000256" key="1">
    <source>
        <dbReference type="ARBA" id="ARBA00022649"/>
    </source>
</evidence>
<dbReference type="EMBL" id="LQYE01000007">
    <property type="protein sequence ID" value="OAT69341.1"/>
    <property type="molecule type" value="Genomic_DNA"/>
</dbReference>
<reference evidence="2 3" key="1">
    <citation type="submission" date="2016-01" db="EMBL/GenBank/DDBJ databases">
        <title>Mycobacterium immunogenum strain CD11_6 genome sequencing and assembly.</title>
        <authorList>
            <person name="Kaur G."/>
            <person name="Nair G.R."/>
            <person name="Mayilraj S."/>
        </authorList>
    </citation>
    <scope>NUCLEOTIDE SEQUENCE [LARGE SCALE GENOMIC DNA]</scope>
    <source>
        <strain evidence="2 3">CD11-6</strain>
    </source>
</reference>
<dbReference type="Pfam" id="PF07704">
    <property type="entry name" value="PSK_trans_fac"/>
    <property type="match status" value="1"/>
</dbReference>
<evidence type="ECO:0008006" key="4">
    <source>
        <dbReference type="Google" id="ProtNLM"/>
    </source>
</evidence>
<organism evidence="2 3">
    <name type="scientific">Mycobacteroides immunogenum</name>
    <dbReference type="NCBI Taxonomy" id="83262"/>
    <lineage>
        <taxon>Bacteria</taxon>
        <taxon>Bacillati</taxon>
        <taxon>Actinomycetota</taxon>
        <taxon>Actinomycetes</taxon>
        <taxon>Mycobacteriales</taxon>
        <taxon>Mycobacteriaceae</taxon>
        <taxon>Mycobacteroides</taxon>
    </lineage>
</organism>
<accession>A0A179VE98</accession>
<gene>
    <name evidence="2" type="ORF">AWB85_21500</name>
</gene>
<dbReference type="RefSeq" id="WP_064628849.1">
    <property type="nucleotide sequence ID" value="NZ_LQYE01000007.1"/>
</dbReference>
<evidence type="ECO:0000313" key="3">
    <source>
        <dbReference type="Proteomes" id="UP000186919"/>
    </source>
</evidence>
<dbReference type="AlphaFoldDB" id="A0A179VE98"/>
<comment type="caution">
    <text evidence="2">The sequence shown here is derived from an EMBL/GenBank/DDBJ whole genome shotgun (WGS) entry which is preliminary data.</text>
</comment>
<sequence length="85" mass="9384">MALNIKDPAIDALAEDLAHHLGTSKTDAVRQALRARLDALTAPADIDTPDRLNQAMYVLQTEIWPYTRNADAQPDHPDHATSRGR</sequence>
<keyword evidence="1" id="KW-1277">Toxin-antitoxin system</keyword>
<name>A0A179VE98_9MYCO</name>
<proteinExistence type="predicted"/>
<evidence type="ECO:0000313" key="2">
    <source>
        <dbReference type="EMBL" id="OAT69341.1"/>
    </source>
</evidence>
<dbReference type="Proteomes" id="UP000186919">
    <property type="component" value="Unassembled WGS sequence"/>
</dbReference>
<dbReference type="InterPro" id="IPR011660">
    <property type="entry name" value="VapB-like"/>
</dbReference>